<feature type="domain" description="DUF7036" evidence="3">
    <location>
        <begin position="96"/>
        <end position="186"/>
    </location>
</feature>
<name>A0A068TMQ7_COFCA</name>
<keyword evidence="2" id="KW-0472">Membrane</keyword>
<evidence type="ECO:0000313" key="4">
    <source>
        <dbReference type="EMBL" id="CDO97541.1"/>
    </source>
</evidence>
<keyword evidence="2" id="KW-0812">Transmembrane</keyword>
<feature type="domain" description="DUF7036" evidence="3">
    <location>
        <begin position="219"/>
        <end position="308"/>
    </location>
</feature>
<evidence type="ECO:0000256" key="2">
    <source>
        <dbReference type="SAM" id="Phobius"/>
    </source>
</evidence>
<keyword evidence="5" id="KW-1185">Reference proteome</keyword>
<dbReference type="PhylomeDB" id="A0A068TMQ7"/>
<protein>
    <recommendedName>
        <fullName evidence="3">DUF7036 domain-containing protein</fullName>
    </recommendedName>
</protein>
<proteinExistence type="predicted"/>
<accession>A0A068TMQ7</accession>
<feature type="region of interest" description="Disordered" evidence="1">
    <location>
        <begin position="322"/>
        <end position="348"/>
    </location>
</feature>
<keyword evidence="2" id="KW-1133">Transmembrane helix</keyword>
<dbReference type="OMA" id="TYMNPSL"/>
<dbReference type="InParanoid" id="A0A068TMQ7"/>
<feature type="compositionally biased region" description="Low complexity" evidence="1">
    <location>
        <begin position="1"/>
        <end position="19"/>
    </location>
</feature>
<dbReference type="PANTHER" id="PTHR33826:SF4">
    <property type="entry name" value="F20B24.21"/>
    <property type="match status" value="1"/>
</dbReference>
<dbReference type="EMBL" id="HG739085">
    <property type="protein sequence ID" value="CDO97541.1"/>
    <property type="molecule type" value="Genomic_DNA"/>
</dbReference>
<feature type="region of interest" description="Disordered" evidence="1">
    <location>
        <begin position="391"/>
        <end position="456"/>
    </location>
</feature>
<reference evidence="5" key="1">
    <citation type="journal article" date="2014" name="Science">
        <title>The coffee genome provides insight into the convergent evolution of caffeine biosynthesis.</title>
        <authorList>
            <person name="Denoeud F."/>
            <person name="Carretero-Paulet L."/>
            <person name="Dereeper A."/>
            <person name="Droc G."/>
            <person name="Guyot R."/>
            <person name="Pietrella M."/>
            <person name="Zheng C."/>
            <person name="Alberti A."/>
            <person name="Anthony F."/>
            <person name="Aprea G."/>
            <person name="Aury J.M."/>
            <person name="Bento P."/>
            <person name="Bernard M."/>
            <person name="Bocs S."/>
            <person name="Campa C."/>
            <person name="Cenci A."/>
            <person name="Combes M.C."/>
            <person name="Crouzillat D."/>
            <person name="Da Silva C."/>
            <person name="Daddiego L."/>
            <person name="De Bellis F."/>
            <person name="Dussert S."/>
            <person name="Garsmeur O."/>
            <person name="Gayraud T."/>
            <person name="Guignon V."/>
            <person name="Jahn K."/>
            <person name="Jamilloux V."/>
            <person name="Joet T."/>
            <person name="Labadie K."/>
            <person name="Lan T."/>
            <person name="Leclercq J."/>
            <person name="Lepelley M."/>
            <person name="Leroy T."/>
            <person name="Li L.T."/>
            <person name="Librado P."/>
            <person name="Lopez L."/>
            <person name="Munoz A."/>
            <person name="Noel B."/>
            <person name="Pallavicini A."/>
            <person name="Perrotta G."/>
            <person name="Poncet V."/>
            <person name="Pot D."/>
            <person name="Priyono X."/>
            <person name="Rigoreau M."/>
            <person name="Rouard M."/>
            <person name="Rozas J."/>
            <person name="Tranchant-Dubreuil C."/>
            <person name="VanBuren R."/>
            <person name="Zhang Q."/>
            <person name="Andrade A.C."/>
            <person name="Argout X."/>
            <person name="Bertrand B."/>
            <person name="de Kochko A."/>
            <person name="Graziosi G."/>
            <person name="Henry R.J."/>
            <person name="Jayarama X."/>
            <person name="Ming R."/>
            <person name="Nagai C."/>
            <person name="Rounsley S."/>
            <person name="Sankoff D."/>
            <person name="Giuliano G."/>
            <person name="Albert V.A."/>
            <person name="Wincker P."/>
            <person name="Lashermes P."/>
        </authorList>
    </citation>
    <scope>NUCLEOTIDE SEQUENCE [LARGE SCALE GENOMIC DNA]</scope>
    <source>
        <strain evidence="5">cv. DH200-94</strain>
    </source>
</reference>
<dbReference type="Gramene" id="CDO97541">
    <property type="protein sequence ID" value="CDO97541"/>
    <property type="gene ID" value="GSCOC_T00014916001"/>
</dbReference>
<dbReference type="Pfam" id="PF23041">
    <property type="entry name" value="DUF7036"/>
    <property type="match status" value="2"/>
</dbReference>
<feature type="compositionally biased region" description="Pro residues" evidence="1">
    <location>
        <begin position="327"/>
        <end position="339"/>
    </location>
</feature>
<evidence type="ECO:0000259" key="3">
    <source>
        <dbReference type="Pfam" id="PF23041"/>
    </source>
</evidence>
<feature type="region of interest" description="Disordered" evidence="1">
    <location>
        <begin position="365"/>
        <end position="384"/>
    </location>
</feature>
<dbReference type="OrthoDB" id="611787at2759"/>
<dbReference type="AlphaFoldDB" id="A0A068TMQ7"/>
<dbReference type="Proteomes" id="UP000295252">
    <property type="component" value="Chromosome IV"/>
</dbReference>
<feature type="region of interest" description="Disordered" evidence="1">
    <location>
        <begin position="1"/>
        <end position="27"/>
    </location>
</feature>
<dbReference type="PANTHER" id="PTHR33826">
    <property type="entry name" value="F20B24.21"/>
    <property type="match status" value="1"/>
</dbReference>
<feature type="transmembrane region" description="Helical" evidence="2">
    <location>
        <begin position="52"/>
        <end position="73"/>
    </location>
</feature>
<feature type="transmembrane region" description="Helical" evidence="2">
    <location>
        <begin position="474"/>
        <end position="493"/>
    </location>
</feature>
<evidence type="ECO:0000313" key="5">
    <source>
        <dbReference type="Proteomes" id="UP000295252"/>
    </source>
</evidence>
<dbReference type="STRING" id="49390.A0A068TMQ7"/>
<gene>
    <name evidence="4" type="ORF">GSCOC_T00014916001</name>
</gene>
<sequence>MGKLSQQQLPVARQQQQRQGSTEEGGVGSSIFCCRRCSAAFNRIPRDCGCKCFFVLLLSVAVFVYALFSVVHLSSKEIGYDAKDAIKIRATVQAYLRLQKPVAQLLPHINELEYDIFGEIGVPSTKVAVLSMHRAGLSNVTDVVFGVLSDPLSVPINPVFISVLKSSFVELFLLQSNLTLTNTTFGEPSSFEILKFPGGITLIPEQSPSIWSVPQILFNFTLNNPIYEIREKFVELKTQLKLGLDLMPDETVYIQVTNNNGSTRDPPVVVEASITSNWGILLPQRMRQLAKKLMGSPKNLGLDMYVFGKVKEVSLSSSLKHSLDVLPPTPSPSPSPSPDLPFYGSDPPAPVPNFPLSAPCSNFDVYAPSDPSPENDLDYFSAPLPAENDPKCRSGLSPSYSPISHAHPPSPNLSPSSSTPSTGSIAQTGPSPLPVVSFGSGRGWENENGRRLASPPHSLPSISASSMYPALSSPYHICWVCLFGLFIFHLLSYPF</sequence>
<feature type="compositionally biased region" description="Low complexity" evidence="1">
    <location>
        <begin position="413"/>
        <end position="424"/>
    </location>
</feature>
<dbReference type="InterPro" id="IPR055464">
    <property type="entry name" value="DUF7036"/>
</dbReference>
<organism evidence="4 5">
    <name type="scientific">Coffea canephora</name>
    <name type="common">Robusta coffee</name>
    <dbReference type="NCBI Taxonomy" id="49390"/>
    <lineage>
        <taxon>Eukaryota</taxon>
        <taxon>Viridiplantae</taxon>
        <taxon>Streptophyta</taxon>
        <taxon>Embryophyta</taxon>
        <taxon>Tracheophyta</taxon>
        <taxon>Spermatophyta</taxon>
        <taxon>Magnoliopsida</taxon>
        <taxon>eudicotyledons</taxon>
        <taxon>Gunneridae</taxon>
        <taxon>Pentapetalae</taxon>
        <taxon>asterids</taxon>
        <taxon>lamiids</taxon>
        <taxon>Gentianales</taxon>
        <taxon>Rubiaceae</taxon>
        <taxon>Ixoroideae</taxon>
        <taxon>Gardenieae complex</taxon>
        <taxon>Bertiereae - Coffeeae clade</taxon>
        <taxon>Coffeeae</taxon>
        <taxon>Coffea</taxon>
    </lineage>
</organism>
<evidence type="ECO:0000256" key="1">
    <source>
        <dbReference type="SAM" id="MobiDB-lite"/>
    </source>
</evidence>